<dbReference type="Gene3D" id="2.60.40.1890">
    <property type="entry name" value="PCu(A)C copper chaperone"/>
    <property type="match status" value="1"/>
</dbReference>
<sequence>MRLSPRRTTAVAALAAGAALILTGCSAGQITQTSHQAAAINGNNADIGRISLRNVHIIYPATDTHTNSEGGKAVLALSIVNTGETVTDELTSITTDLGSVRITPAEGSKIELSPQETVVAADSATEAAGQKSQKSTNGTNQSAGARTEDPAADSALIEITGLTKDITPGLTYTVSFNFKENGTIQMQVPVDAGTEAERQVTELSKSTEGSAH</sequence>
<dbReference type="Proteomes" id="UP000188836">
    <property type="component" value="Unassembled WGS sequence"/>
</dbReference>
<feature type="region of interest" description="Disordered" evidence="1">
    <location>
        <begin position="108"/>
        <end position="151"/>
    </location>
</feature>
<comment type="caution">
    <text evidence="3">The sequence shown here is derived from an EMBL/GenBank/DDBJ whole genome shotgun (WGS) entry which is preliminary data.</text>
</comment>
<dbReference type="InterPro" id="IPR007410">
    <property type="entry name" value="LpqE-like"/>
</dbReference>
<keyword evidence="2" id="KW-0732">Signal</keyword>
<dbReference type="PROSITE" id="PS51257">
    <property type="entry name" value="PROKAR_LIPOPROTEIN"/>
    <property type="match status" value="1"/>
</dbReference>
<keyword evidence="4" id="KW-1185">Reference proteome</keyword>
<dbReference type="InterPro" id="IPR036182">
    <property type="entry name" value="PCuAC_sf"/>
</dbReference>
<dbReference type="STRING" id="1538463.B0T36_09920"/>
<feature type="signal peptide" evidence="2">
    <location>
        <begin position="1"/>
        <end position="27"/>
    </location>
</feature>
<dbReference type="AlphaFoldDB" id="A0A1V2TDX0"/>
<dbReference type="Pfam" id="PF04314">
    <property type="entry name" value="PCuAC"/>
    <property type="match status" value="1"/>
</dbReference>
<reference evidence="3 4" key="1">
    <citation type="journal article" date="2016" name="Antonie Van Leeuwenhoek">
        <title>Nocardia donostiensis sp. nov., isolated from human respiratory specimens.</title>
        <authorList>
            <person name="Ercibengoa M."/>
            <person name="Bell M."/>
            <person name="Marimon J.M."/>
            <person name="Humrighouse B."/>
            <person name="Klenk H.P."/>
            <person name="Potter G."/>
            <person name="Perez-Trallero E."/>
        </authorList>
    </citation>
    <scope>NUCLEOTIDE SEQUENCE [LARGE SCALE GENOMIC DNA]</scope>
    <source>
        <strain evidence="3 4">X1655</strain>
    </source>
</reference>
<evidence type="ECO:0000256" key="1">
    <source>
        <dbReference type="SAM" id="MobiDB-lite"/>
    </source>
</evidence>
<evidence type="ECO:0000256" key="2">
    <source>
        <dbReference type="SAM" id="SignalP"/>
    </source>
</evidence>
<name>A0A1V2TDX0_9NOCA</name>
<evidence type="ECO:0000313" key="4">
    <source>
        <dbReference type="Proteomes" id="UP000188836"/>
    </source>
</evidence>
<evidence type="ECO:0008006" key="5">
    <source>
        <dbReference type="Google" id="ProtNLM"/>
    </source>
</evidence>
<organism evidence="3 4">
    <name type="scientific">Nocardia donostiensis</name>
    <dbReference type="NCBI Taxonomy" id="1538463"/>
    <lineage>
        <taxon>Bacteria</taxon>
        <taxon>Bacillati</taxon>
        <taxon>Actinomycetota</taxon>
        <taxon>Actinomycetes</taxon>
        <taxon>Mycobacteriales</taxon>
        <taxon>Nocardiaceae</taxon>
        <taxon>Nocardia</taxon>
    </lineage>
</organism>
<evidence type="ECO:0000313" key="3">
    <source>
        <dbReference type="EMBL" id="ONM47685.1"/>
    </source>
</evidence>
<gene>
    <name evidence="3" type="ORF">B0T46_17380</name>
</gene>
<feature type="compositionally biased region" description="Polar residues" evidence="1">
    <location>
        <begin position="130"/>
        <end position="144"/>
    </location>
</feature>
<dbReference type="OrthoDB" id="5188566at2"/>
<protein>
    <recommendedName>
        <fullName evidence="5">Lipoprotein LpqE</fullName>
    </recommendedName>
</protein>
<proteinExistence type="predicted"/>
<dbReference type="EMBL" id="MUMY01000014">
    <property type="protein sequence ID" value="ONM47685.1"/>
    <property type="molecule type" value="Genomic_DNA"/>
</dbReference>
<feature type="chain" id="PRO_5038752674" description="Lipoprotein LpqE" evidence="2">
    <location>
        <begin position="28"/>
        <end position="212"/>
    </location>
</feature>
<accession>A0A1V2TDX0</accession>